<evidence type="ECO:0000313" key="1">
    <source>
        <dbReference type="EMBL" id="TFU06296.1"/>
    </source>
</evidence>
<evidence type="ECO:0000313" key="2">
    <source>
        <dbReference type="Proteomes" id="UP000297737"/>
    </source>
</evidence>
<dbReference type="Proteomes" id="UP000297737">
    <property type="component" value="Unassembled WGS sequence"/>
</dbReference>
<accession>A0A4Y9ERM9</accession>
<dbReference type="OrthoDB" id="7619860at2"/>
<reference evidence="1 2" key="1">
    <citation type="submission" date="2019-02" db="EMBL/GenBank/DDBJ databases">
        <title>Polymorphobacter sp. isolated from the lake at the Tibet of China.</title>
        <authorList>
            <person name="Li A."/>
        </authorList>
    </citation>
    <scope>NUCLEOTIDE SEQUENCE [LARGE SCALE GENOMIC DNA]</scope>
    <source>
        <strain evidence="1 2">DJ1R-1</strain>
    </source>
</reference>
<keyword evidence="2" id="KW-1185">Reference proteome</keyword>
<name>A0A4Y9ERM9_9SPHN</name>
<proteinExistence type="predicted"/>
<protein>
    <submittedName>
        <fullName evidence="1">Uncharacterized protein</fullName>
    </submittedName>
</protein>
<gene>
    <name evidence="1" type="ORF">EUV02_04670</name>
</gene>
<comment type="caution">
    <text evidence="1">The sequence shown here is derived from an EMBL/GenBank/DDBJ whole genome shotgun (WGS) entry which is preliminary data.</text>
</comment>
<dbReference type="EMBL" id="SIHO01000001">
    <property type="protein sequence ID" value="TFU06296.1"/>
    <property type="molecule type" value="Genomic_DNA"/>
</dbReference>
<dbReference type="AlphaFoldDB" id="A0A4Y9ERM9"/>
<organism evidence="1 2">
    <name type="scientific">Glacieibacterium arshaanense</name>
    <dbReference type="NCBI Taxonomy" id="2511025"/>
    <lineage>
        <taxon>Bacteria</taxon>
        <taxon>Pseudomonadati</taxon>
        <taxon>Pseudomonadota</taxon>
        <taxon>Alphaproteobacteria</taxon>
        <taxon>Sphingomonadales</taxon>
        <taxon>Sphingosinicellaceae</taxon>
        <taxon>Glacieibacterium</taxon>
    </lineage>
</organism>
<sequence>MAGATISEVHVVAAHDGEAELRITLDFGNGGQSVVTLDEFATRALMTSCGATSAEQLIGVDWAHVRDALIAASGRFAEAAA</sequence>
<dbReference type="RefSeq" id="WP_135245019.1">
    <property type="nucleotide sequence ID" value="NZ_SIHO01000001.1"/>
</dbReference>